<organism evidence="2 3">
    <name type="scientific">Ensete ventricosum</name>
    <name type="common">Abyssinian banana</name>
    <name type="synonym">Musa ensete</name>
    <dbReference type="NCBI Taxonomy" id="4639"/>
    <lineage>
        <taxon>Eukaryota</taxon>
        <taxon>Viridiplantae</taxon>
        <taxon>Streptophyta</taxon>
        <taxon>Embryophyta</taxon>
        <taxon>Tracheophyta</taxon>
        <taxon>Spermatophyta</taxon>
        <taxon>Magnoliopsida</taxon>
        <taxon>Liliopsida</taxon>
        <taxon>Zingiberales</taxon>
        <taxon>Musaceae</taxon>
        <taxon>Ensete</taxon>
    </lineage>
</organism>
<evidence type="ECO:0000313" key="3">
    <source>
        <dbReference type="Proteomes" id="UP000287651"/>
    </source>
</evidence>
<accession>A0A426X181</accession>
<reference evidence="2 3" key="1">
    <citation type="journal article" date="2014" name="Agronomy (Basel)">
        <title>A Draft Genome Sequence for Ensete ventricosum, the Drought-Tolerant Tree Against Hunger.</title>
        <authorList>
            <person name="Harrison J."/>
            <person name="Moore K.A."/>
            <person name="Paszkiewicz K."/>
            <person name="Jones T."/>
            <person name="Grant M."/>
            <person name="Ambacheew D."/>
            <person name="Muzemil S."/>
            <person name="Studholme D.J."/>
        </authorList>
    </citation>
    <scope>NUCLEOTIDE SEQUENCE [LARGE SCALE GENOMIC DNA]</scope>
</reference>
<dbReference type="AlphaFoldDB" id="A0A426X181"/>
<feature type="region of interest" description="Disordered" evidence="1">
    <location>
        <begin position="1"/>
        <end position="75"/>
    </location>
</feature>
<comment type="caution">
    <text evidence="2">The sequence shown here is derived from an EMBL/GenBank/DDBJ whole genome shotgun (WGS) entry which is preliminary data.</text>
</comment>
<dbReference type="Proteomes" id="UP000287651">
    <property type="component" value="Unassembled WGS sequence"/>
</dbReference>
<evidence type="ECO:0000313" key="2">
    <source>
        <dbReference type="EMBL" id="RRT33218.1"/>
    </source>
</evidence>
<sequence length="75" mass="7791">MAWLPTRGGRLRPGMHVVATRKGRPARKGLPPASRGGGAGRRGGRPLAGQLLVAKGSRRLRRGSSGGDAVRVKEG</sequence>
<dbReference type="EMBL" id="AMZH03029612">
    <property type="protein sequence ID" value="RRT33218.1"/>
    <property type="molecule type" value="Genomic_DNA"/>
</dbReference>
<protein>
    <submittedName>
        <fullName evidence="2">Uncharacterized protein</fullName>
    </submittedName>
</protein>
<proteinExistence type="predicted"/>
<evidence type="ECO:0000256" key="1">
    <source>
        <dbReference type="SAM" id="MobiDB-lite"/>
    </source>
</evidence>
<gene>
    <name evidence="2" type="ORF">B296_00004753</name>
</gene>
<name>A0A426X181_ENSVE</name>